<dbReference type="Proteomes" id="UP000005239">
    <property type="component" value="Unassembled WGS sequence"/>
</dbReference>
<accession>A0A2A6C6Y9</accession>
<dbReference type="EnsemblMetazoa" id="PPA43544.1">
    <property type="protein sequence ID" value="PPA43544.1"/>
    <property type="gene ID" value="WBGene00281913"/>
</dbReference>
<dbReference type="OrthoDB" id="414075at2759"/>
<dbReference type="AlphaFoldDB" id="A0A2A6C6Y9"/>
<keyword evidence="2" id="KW-1185">Reference proteome</keyword>
<protein>
    <submittedName>
        <fullName evidence="1">Uncharacterized protein</fullName>
    </submittedName>
</protein>
<gene>
    <name evidence="1" type="primary">WBGene00281913</name>
</gene>
<accession>A0A8R1Z211</accession>
<reference evidence="2" key="1">
    <citation type="journal article" date="2008" name="Nat. Genet.">
        <title>The Pristionchus pacificus genome provides a unique perspective on nematode lifestyle and parasitism.</title>
        <authorList>
            <person name="Dieterich C."/>
            <person name="Clifton S.W."/>
            <person name="Schuster L.N."/>
            <person name="Chinwalla A."/>
            <person name="Delehaunty K."/>
            <person name="Dinkelacker I."/>
            <person name="Fulton L."/>
            <person name="Fulton R."/>
            <person name="Godfrey J."/>
            <person name="Minx P."/>
            <person name="Mitreva M."/>
            <person name="Roeseler W."/>
            <person name="Tian H."/>
            <person name="Witte H."/>
            <person name="Yang S.P."/>
            <person name="Wilson R.K."/>
            <person name="Sommer R.J."/>
        </authorList>
    </citation>
    <scope>NUCLEOTIDE SEQUENCE [LARGE SCALE GENOMIC DNA]</scope>
    <source>
        <strain evidence="2">PS312</strain>
    </source>
</reference>
<sequence>MDFLLRARSSDDDEAEEEIWYNNFEQTTKRLMKMGVFTMGQIRRELEDTRIKTEADIKFSRLMVIPYLIFGGLLTYYECSTALDYFEWLPLRVVCYACVYFYPFYGVVYKRFTYNSWCIGWLTWNAPYLSYSIIFNYFLPPKKDQVSSSDQSLDAIILLAVDTIEGSSQEFTPSVSSSAIFARYNGLNEESANDVSEDEASLYEYDIDHIEVHAVELIPEAVIDTTNIEFELDTGSAVSVKGYQTWKAMGCPVYRIHTVQQRPTVVSCYDSEQFDMDLGPVYRHGIQRAAEVKDACFEELAIPPNSNLMLEDQEIRYNNFELASKRLIKMRVFTMREIEEEMKDARLKTEADIKFRRLMVIPYLIFAGILTYYECSTLLDYFEWLPFRIACYGILCFYPFYCIVYKRFTYNSWCIGWIAWNAPLMLFNFGFPPKEVQVSEQYLATIILLTVASKQRICPFISSVLRSAVYLFTGDFVKFAWKSAFASLVFGLVEFIKLCSTLLLEWLWTQAETVIRDIGWALVPCIIIAGFLTYYECLTMLDCYERFPVRVAACCSIAFVYPFSCSVLYPPLIAIWIVGWAIWNVPVMLFNVFFPPMKIQDYRYEEADTSSSYSSLWLLRIAFYQFICPSLVIGIGECIWECIWECGRVKERKRTVIDRNGRVWRR</sequence>
<evidence type="ECO:0000313" key="2">
    <source>
        <dbReference type="Proteomes" id="UP000005239"/>
    </source>
</evidence>
<evidence type="ECO:0000313" key="1">
    <source>
        <dbReference type="EnsemblMetazoa" id="PPA43544.1"/>
    </source>
</evidence>
<proteinExistence type="predicted"/>
<organism evidence="1 2">
    <name type="scientific">Pristionchus pacificus</name>
    <name type="common">Parasitic nematode worm</name>
    <dbReference type="NCBI Taxonomy" id="54126"/>
    <lineage>
        <taxon>Eukaryota</taxon>
        <taxon>Metazoa</taxon>
        <taxon>Ecdysozoa</taxon>
        <taxon>Nematoda</taxon>
        <taxon>Chromadorea</taxon>
        <taxon>Rhabditida</taxon>
        <taxon>Rhabditina</taxon>
        <taxon>Diplogasteromorpha</taxon>
        <taxon>Diplogasteroidea</taxon>
        <taxon>Neodiplogasteridae</taxon>
        <taxon>Pristionchus</taxon>
    </lineage>
</organism>
<reference evidence="1" key="2">
    <citation type="submission" date="2022-06" db="UniProtKB">
        <authorList>
            <consortium name="EnsemblMetazoa"/>
        </authorList>
    </citation>
    <scope>IDENTIFICATION</scope>
    <source>
        <strain evidence="1">PS312</strain>
    </source>
</reference>
<name>A0A2A6C6Y9_PRIPA</name>